<dbReference type="STRING" id="29332.AWH48_12420"/>
<keyword evidence="2" id="KW-1185">Reference proteome</keyword>
<name>A0A177L3H7_9BACI</name>
<sequence>MECLCEQNVTDELKIEGDMGGDPIWCNRCGCNLDIDEAPISDELKEELWDWMMRYGEWIDWDKDELLPNGIELEEQHDKQGIRLTENAKRELEGTYKIKFSPSTSARSYANKGFMYE</sequence>
<reference evidence="1 2" key="1">
    <citation type="submission" date="2016-01" db="EMBL/GenBank/DDBJ databases">
        <title>Investigation of taxonomic status of Bacillus aminovorans.</title>
        <authorList>
            <person name="Verma A."/>
            <person name="Pal Y."/>
            <person name="Krishnamurthi S."/>
        </authorList>
    </citation>
    <scope>NUCLEOTIDE SEQUENCE [LARGE SCALE GENOMIC DNA]</scope>
    <source>
        <strain evidence="1 2">DSM 1314</strain>
    </source>
</reference>
<evidence type="ECO:0000313" key="1">
    <source>
        <dbReference type="EMBL" id="OAH60239.1"/>
    </source>
</evidence>
<dbReference type="AlphaFoldDB" id="A0A177L3H7"/>
<accession>A0A177L3H7</accession>
<dbReference type="EMBL" id="LQWY01000044">
    <property type="protein sequence ID" value="OAH60239.1"/>
    <property type="molecule type" value="Genomic_DNA"/>
</dbReference>
<organism evidence="1 2">
    <name type="scientific">Domibacillus aminovorans</name>
    <dbReference type="NCBI Taxonomy" id="29332"/>
    <lineage>
        <taxon>Bacteria</taxon>
        <taxon>Bacillati</taxon>
        <taxon>Bacillota</taxon>
        <taxon>Bacilli</taxon>
        <taxon>Bacillales</taxon>
        <taxon>Bacillaceae</taxon>
        <taxon>Domibacillus</taxon>
    </lineage>
</organism>
<gene>
    <name evidence="1" type="ORF">AWH49_17380</name>
</gene>
<protein>
    <submittedName>
        <fullName evidence="1">Uncharacterized protein</fullName>
    </submittedName>
</protein>
<proteinExistence type="predicted"/>
<dbReference type="RefSeq" id="WP_063966252.1">
    <property type="nucleotide sequence ID" value="NZ_JBCNAN010000024.1"/>
</dbReference>
<dbReference type="Proteomes" id="UP000076935">
    <property type="component" value="Unassembled WGS sequence"/>
</dbReference>
<comment type="caution">
    <text evidence="1">The sequence shown here is derived from an EMBL/GenBank/DDBJ whole genome shotgun (WGS) entry which is preliminary data.</text>
</comment>
<evidence type="ECO:0000313" key="2">
    <source>
        <dbReference type="Proteomes" id="UP000076935"/>
    </source>
</evidence>